<evidence type="ECO:0000256" key="1">
    <source>
        <dbReference type="ARBA" id="ARBA00001970"/>
    </source>
</evidence>
<dbReference type="STRING" id="1129794.C427_0993"/>
<dbReference type="PANTHER" id="PTHR30555">
    <property type="entry name" value="HYDROPEROXIDASE I, BIFUNCTIONAL CATALASE-PEROXIDASE"/>
    <property type="match status" value="1"/>
</dbReference>
<keyword evidence="2 7" id="KW-0575">Peroxidase</keyword>
<keyword evidence="8" id="KW-1185">Reference proteome</keyword>
<dbReference type="PATRIC" id="fig|1129794.4.peg.980"/>
<keyword evidence="5" id="KW-0560">Oxidoreductase</keyword>
<keyword evidence="4" id="KW-0479">Metal-binding</keyword>
<dbReference type="EMBL" id="CP003837">
    <property type="protein sequence ID" value="AGH43102.1"/>
    <property type="molecule type" value="Genomic_DNA"/>
</dbReference>
<keyword evidence="3" id="KW-0349">Heme</keyword>
<dbReference type="GO" id="GO:0004096">
    <property type="term" value="F:catalase activity"/>
    <property type="evidence" value="ECO:0007669"/>
    <property type="project" value="InterPro"/>
</dbReference>
<dbReference type="PANTHER" id="PTHR30555:SF0">
    <property type="entry name" value="CATALASE-PEROXIDASE"/>
    <property type="match status" value="1"/>
</dbReference>
<name>K7ADU0_9ALTE</name>
<evidence type="ECO:0000256" key="5">
    <source>
        <dbReference type="ARBA" id="ARBA00023002"/>
    </source>
</evidence>
<dbReference type="OrthoDB" id="9759743at2"/>
<dbReference type="Gene3D" id="1.10.420.10">
    <property type="entry name" value="Peroxidase, domain 2"/>
    <property type="match status" value="1"/>
</dbReference>
<proteinExistence type="predicted"/>
<dbReference type="SUPFAM" id="SSF48113">
    <property type="entry name" value="Heme-dependent peroxidases"/>
    <property type="match status" value="1"/>
</dbReference>
<dbReference type="InterPro" id="IPR010255">
    <property type="entry name" value="Haem_peroxidase_sf"/>
</dbReference>
<evidence type="ECO:0000256" key="4">
    <source>
        <dbReference type="ARBA" id="ARBA00022723"/>
    </source>
</evidence>
<gene>
    <name evidence="7" type="primary">katG</name>
    <name evidence="7" type="ORF">C427_0993</name>
</gene>
<evidence type="ECO:0000313" key="7">
    <source>
        <dbReference type="EMBL" id="AGH43102.1"/>
    </source>
</evidence>
<dbReference type="GO" id="GO:0042744">
    <property type="term" value="P:hydrogen peroxide catabolic process"/>
    <property type="evidence" value="ECO:0007669"/>
    <property type="project" value="TreeGrafter"/>
</dbReference>
<dbReference type="AlphaFoldDB" id="K7ADU0"/>
<accession>K7ADU0</accession>
<reference evidence="7 8" key="1">
    <citation type="journal article" date="2013" name="Genome Announc.">
        <title>Complete Genome Sequence of Glaciecola psychrophila Strain 170T.</title>
        <authorList>
            <person name="Yin J."/>
            <person name="Chen J."/>
            <person name="Liu G."/>
            <person name="Yu Y."/>
            <person name="Song L."/>
            <person name="Wang X."/>
            <person name="Qu X."/>
        </authorList>
    </citation>
    <scope>NUCLEOTIDE SEQUENCE [LARGE SCALE GENOMIC DNA]</scope>
    <source>
        <strain evidence="7 8">170</strain>
    </source>
</reference>
<sequence>MTANSENIKSKPLLVVKSIKSKYSSSHSTYSNPMGESYRYAEEFEKLDRLTGELKWTAIRADLIFDLNSQLRANAEDYACDDSQQKFTQDIIAAWTKVMNADRFNLK</sequence>
<dbReference type="KEGG" id="gps:C427_0993"/>
<dbReference type="GO" id="GO:0005829">
    <property type="term" value="C:cytosol"/>
    <property type="evidence" value="ECO:0007669"/>
    <property type="project" value="TreeGrafter"/>
</dbReference>
<evidence type="ECO:0000313" key="8">
    <source>
        <dbReference type="Proteomes" id="UP000011864"/>
    </source>
</evidence>
<evidence type="ECO:0000256" key="3">
    <source>
        <dbReference type="ARBA" id="ARBA00022617"/>
    </source>
</evidence>
<keyword evidence="6" id="KW-0408">Iron</keyword>
<evidence type="ECO:0000256" key="2">
    <source>
        <dbReference type="ARBA" id="ARBA00022559"/>
    </source>
</evidence>
<evidence type="ECO:0000256" key="6">
    <source>
        <dbReference type="ARBA" id="ARBA00023004"/>
    </source>
</evidence>
<comment type="cofactor">
    <cofactor evidence="1">
        <name>heme b</name>
        <dbReference type="ChEBI" id="CHEBI:60344"/>
    </cofactor>
</comment>
<dbReference type="GO" id="GO:0046872">
    <property type="term" value="F:metal ion binding"/>
    <property type="evidence" value="ECO:0007669"/>
    <property type="project" value="UniProtKB-KW"/>
</dbReference>
<dbReference type="InterPro" id="IPR000763">
    <property type="entry name" value="Catalase_peroxidase"/>
</dbReference>
<dbReference type="GO" id="GO:0020037">
    <property type="term" value="F:heme binding"/>
    <property type="evidence" value="ECO:0007669"/>
    <property type="project" value="InterPro"/>
</dbReference>
<dbReference type="Proteomes" id="UP000011864">
    <property type="component" value="Chromosome"/>
</dbReference>
<dbReference type="HOGENOM" id="CLU_2207502_0_0_6"/>
<dbReference type="GO" id="GO:0070301">
    <property type="term" value="P:cellular response to hydrogen peroxide"/>
    <property type="evidence" value="ECO:0007669"/>
    <property type="project" value="TreeGrafter"/>
</dbReference>
<organism evidence="7 8">
    <name type="scientific">Paraglaciecola psychrophila 170</name>
    <dbReference type="NCBI Taxonomy" id="1129794"/>
    <lineage>
        <taxon>Bacteria</taxon>
        <taxon>Pseudomonadati</taxon>
        <taxon>Pseudomonadota</taxon>
        <taxon>Gammaproteobacteria</taxon>
        <taxon>Alteromonadales</taxon>
        <taxon>Alteromonadaceae</taxon>
        <taxon>Paraglaciecola</taxon>
    </lineage>
</organism>
<dbReference type="eggNOG" id="COG0376">
    <property type="taxonomic scope" value="Bacteria"/>
</dbReference>
<protein>
    <submittedName>
        <fullName evidence="7">Catalase/peroxidase HPI</fullName>
    </submittedName>
</protein>